<accession>A0A0S4QRA5</accession>
<protein>
    <submittedName>
        <fullName evidence="4">Proteasome accessory factor C</fullName>
    </submittedName>
</protein>
<reference evidence="5" key="1">
    <citation type="submission" date="2015-11" db="EMBL/GenBank/DDBJ databases">
        <authorList>
            <person name="Varghese N."/>
        </authorList>
    </citation>
    <scope>NUCLEOTIDE SEQUENCE [LARGE SCALE GENOMIC DNA]</scope>
    <source>
        <strain evidence="5">DSM 45899</strain>
    </source>
</reference>
<dbReference type="AlphaFoldDB" id="A0A0S4QRA5"/>
<dbReference type="PANTHER" id="PTHR34580">
    <property type="match status" value="1"/>
</dbReference>
<dbReference type="GO" id="GO:0000502">
    <property type="term" value="C:proteasome complex"/>
    <property type="evidence" value="ECO:0007669"/>
    <property type="project" value="UniProtKB-KW"/>
</dbReference>
<organism evidence="4 5">
    <name type="scientific">Parafrankia irregularis</name>
    <dbReference type="NCBI Taxonomy" id="795642"/>
    <lineage>
        <taxon>Bacteria</taxon>
        <taxon>Bacillati</taxon>
        <taxon>Actinomycetota</taxon>
        <taxon>Actinomycetes</taxon>
        <taxon>Frankiales</taxon>
        <taxon>Frankiaceae</taxon>
        <taxon>Parafrankia</taxon>
    </lineage>
</organism>
<feature type="domain" description="PafC HTH" evidence="2">
    <location>
        <begin position="2"/>
        <end position="115"/>
    </location>
</feature>
<dbReference type="InterPro" id="IPR026881">
    <property type="entry name" value="WYL_dom"/>
</dbReference>
<evidence type="ECO:0000313" key="4">
    <source>
        <dbReference type="EMBL" id="CUU58283.1"/>
    </source>
</evidence>
<gene>
    <name evidence="4" type="ORF">Ga0074812_11855</name>
</gene>
<dbReference type="InterPro" id="IPR028349">
    <property type="entry name" value="PafC-like"/>
</dbReference>
<evidence type="ECO:0000259" key="3">
    <source>
        <dbReference type="Pfam" id="PF25583"/>
    </source>
</evidence>
<evidence type="ECO:0000259" key="1">
    <source>
        <dbReference type="Pfam" id="PF13280"/>
    </source>
</evidence>
<proteinExistence type="predicted"/>
<dbReference type="EMBL" id="FAOZ01000018">
    <property type="protein sequence ID" value="CUU58283.1"/>
    <property type="molecule type" value="Genomic_DNA"/>
</dbReference>
<sequence length="317" mass="34829">MDRFSRLLALVPWLRAHPGVSLEDAASEFGITERQLRADLDLLFVCGLPGGAPGDLIDVSYSGDRVTVVDPQTLDRPLRLSADEAMALLVAARALTDVPGLTGREALDRAVRKVEEAVGHESARHVRVALDPHDEVLAVLQEAIRLRRRVRLRYLVWARDEMTEREVDPMRVLVRGGYWYLEGWCRRASAVRLFRLDRIDGRAGVDVLDVAAQPPPDATPRDTAEGVYQPGPDDIPVRLDLDPRARWVVDYYPVSQVCDLPDGGVSVVLRVADLAWLSRLVLGLGELVREVAPASVAASVNELAGRALAGYGDEIIG</sequence>
<feature type="domain" description="WYL" evidence="1">
    <location>
        <begin position="135"/>
        <end position="200"/>
    </location>
</feature>
<feature type="domain" description="WCX" evidence="3">
    <location>
        <begin position="234"/>
        <end position="308"/>
    </location>
</feature>
<dbReference type="Pfam" id="PF25583">
    <property type="entry name" value="WCX"/>
    <property type="match status" value="1"/>
</dbReference>
<keyword evidence="4" id="KW-0647">Proteasome</keyword>
<dbReference type="PANTHER" id="PTHR34580:SF1">
    <property type="entry name" value="PROTEIN PAFC"/>
    <property type="match status" value="1"/>
</dbReference>
<evidence type="ECO:0000313" key="5">
    <source>
        <dbReference type="Proteomes" id="UP000198802"/>
    </source>
</evidence>
<dbReference type="InterPro" id="IPR043839">
    <property type="entry name" value="PafC_HTH"/>
</dbReference>
<dbReference type="InterPro" id="IPR057727">
    <property type="entry name" value="WCX_dom"/>
</dbReference>
<evidence type="ECO:0000259" key="2">
    <source>
        <dbReference type="Pfam" id="PF19187"/>
    </source>
</evidence>
<dbReference type="PIRSF" id="PIRSF016838">
    <property type="entry name" value="PafC"/>
    <property type="match status" value="1"/>
</dbReference>
<dbReference type="Pfam" id="PF13280">
    <property type="entry name" value="WYL"/>
    <property type="match status" value="1"/>
</dbReference>
<dbReference type="Pfam" id="PF19187">
    <property type="entry name" value="HTH_PafC"/>
    <property type="match status" value="1"/>
</dbReference>
<dbReference type="PROSITE" id="PS52050">
    <property type="entry name" value="WYL"/>
    <property type="match status" value="1"/>
</dbReference>
<keyword evidence="5" id="KW-1185">Reference proteome</keyword>
<dbReference type="Proteomes" id="UP000198802">
    <property type="component" value="Unassembled WGS sequence"/>
</dbReference>
<dbReference type="InterPro" id="IPR051534">
    <property type="entry name" value="CBASS_pafABC_assoc_protein"/>
</dbReference>
<name>A0A0S4QRA5_9ACTN</name>